<evidence type="ECO:0000313" key="3">
    <source>
        <dbReference type="Proteomes" id="UP000326067"/>
    </source>
</evidence>
<dbReference type="PANTHER" id="PTHR36180">
    <property type="entry name" value="DNA-BINDING PROTEIN-RELATED-RELATED"/>
    <property type="match status" value="1"/>
</dbReference>
<evidence type="ECO:0000259" key="1">
    <source>
        <dbReference type="PROSITE" id="PS51750"/>
    </source>
</evidence>
<proteinExistence type="predicted"/>
<dbReference type="InterPro" id="IPR003497">
    <property type="entry name" value="BRO_N_domain"/>
</dbReference>
<dbReference type="Proteomes" id="UP000326067">
    <property type="component" value="Unassembled WGS sequence"/>
</dbReference>
<feature type="domain" description="Bro-N" evidence="1">
    <location>
        <begin position="19"/>
        <end position="124"/>
    </location>
</feature>
<protein>
    <recommendedName>
        <fullName evidence="1">Bro-N domain-containing protein</fullName>
    </recommendedName>
</protein>
<sequence>MVKVVPTHSENFDSAFSREPLIQPQLFIRHHIQLRATLQHAEAWFCARDIGRLMGLEINARQVLKLDEDQRQMMHLSGHEGVDNALMLSESGVYSMLIYHYSPENRHLRQWLTHQVLPLLRQDAKSVADPHLRLLACAGETVRLLHWRNEPWIRMRDMPYLLTEEGRSYG</sequence>
<dbReference type="AlphaFoldDB" id="A0A5E7NTM2"/>
<evidence type="ECO:0000313" key="2">
    <source>
        <dbReference type="EMBL" id="VVP40765.1"/>
    </source>
</evidence>
<dbReference type="EMBL" id="CABVIC010000007">
    <property type="protein sequence ID" value="VVP40765.1"/>
    <property type="molecule type" value="Genomic_DNA"/>
</dbReference>
<dbReference type="PANTHER" id="PTHR36180:SF2">
    <property type="entry name" value="BRO FAMILY PROTEIN"/>
    <property type="match status" value="1"/>
</dbReference>
<reference evidence="2 3" key="1">
    <citation type="submission" date="2019-09" db="EMBL/GenBank/DDBJ databases">
        <authorList>
            <person name="Chandra G."/>
            <person name="Truman W A."/>
        </authorList>
    </citation>
    <scope>NUCLEOTIDE SEQUENCE [LARGE SCALE GENOMIC DNA]</scope>
    <source>
        <strain evidence="2">PS847</strain>
    </source>
</reference>
<organism evidence="2 3">
    <name type="scientific">Pseudomonas fluorescens</name>
    <dbReference type="NCBI Taxonomy" id="294"/>
    <lineage>
        <taxon>Bacteria</taxon>
        <taxon>Pseudomonadati</taxon>
        <taxon>Pseudomonadota</taxon>
        <taxon>Gammaproteobacteria</taxon>
        <taxon>Pseudomonadales</taxon>
        <taxon>Pseudomonadaceae</taxon>
        <taxon>Pseudomonas</taxon>
    </lineage>
</organism>
<gene>
    <name evidence="2" type="ORF">PS847_04836</name>
</gene>
<dbReference type="PROSITE" id="PS51750">
    <property type="entry name" value="BRO_N"/>
    <property type="match status" value="1"/>
</dbReference>
<dbReference type="Pfam" id="PF02498">
    <property type="entry name" value="Bro-N"/>
    <property type="match status" value="1"/>
</dbReference>
<dbReference type="SMART" id="SM01040">
    <property type="entry name" value="Bro-N"/>
    <property type="match status" value="1"/>
</dbReference>
<dbReference type="RefSeq" id="WP_150638431.1">
    <property type="nucleotide sequence ID" value="NZ_CABVIC010000007.1"/>
</dbReference>
<accession>A0A5E7NTM2</accession>
<name>A0A5E7NTM2_PSEFL</name>